<dbReference type="EMBL" id="JBBNAE010000010">
    <property type="protein sequence ID" value="KAK9090710.1"/>
    <property type="molecule type" value="Genomic_DNA"/>
</dbReference>
<dbReference type="AlphaFoldDB" id="A0AAP0EEJ6"/>
<evidence type="ECO:0000313" key="1">
    <source>
        <dbReference type="EMBL" id="KAK9090710.1"/>
    </source>
</evidence>
<protein>
    <submittedName>
        <fullName evidence="1">Uncharacterized protein</fullName>
    </submittedName>
</protein>
<evidence type="ECO:0000313" key="2">
    <source>
        <dbReference type="Proteomes" id="UP001417504"/>
    </source>
</evidence>
<dbReference type="Proteomes" id="UP001417504">
    <property type="component" value="Unassembled WGS sequence"/>
</dbReference>
<gene>
    <name evidence="1" type="ORF">Sjap_023887</name>
</gene>
<accession>A0AAP0EEJ6</accession>
<reference evidence="1 2" key="1">
    <citation type="submission" date="2024-01" db="EMBL/GenBank/DDBJ databases">
        <title>Genome assemblies of Stephania.</title>
        <authorList>
            <person name="Yang L."/>
        </authorList>
    </citation>
    <scope>NUCLEOTIDE SEQUENCE [LARGE SCALE GENOMIC DNA]</scope>
    <source>
        <strain evidence="1">QJT</strain>
        <tissue evidence="1">Leaf</tissue>
    </source>
</reference>
<organism evidence="1 2">
    <name type="scientific">Stephania japonica</name>
    <dbReference type="NCBI Taxonomy" id="461633"/>
    <lineage>
        <taxon>Eukaryota</taxon>
        <taxon>Viridiplantae</taxon>
        <taxon>Streptophyta</taxon>
        <taxon>Embryophyta</taxon>
        <taxon>Tracheophyta</taxon>
        <taxon>Spermatophyta</taxon>
        <taxon>Magnoliopsida</taxon>
        <taxon>Ranunculales</taxon>
        <taxon>Menispermaceae</taxon>
        <taxon>Menispermoideae</taxon>
        <taxon>Cissampelideae</taxon>
        <taxon>Stephania</taxon>
    </lineage>
</organism>
<keyword evidence="2" id="KW-1185">Reference proteome</keyword>
<proteinExistence type="predicted"/>
<comment type="caution">
    <text evidence="1">The sequence shown here is derived from an EMBL/GenBank/DDBJ whole genome shotgun (WGS) entry which is preliminary data.</text>
</comment>
<name>A0AAP0EEJ6_9MAGN</name>
<sequence>MSCEVAGFAKTATATPTHHCSSPHYTERLNRLPSNELISLNSVYSQVDHAKKVASAFAELLANGEESVVSEGISMYLEILFIENSLPLHRTMLSALAKGRKSHPEIADCFRNYFQSKFSRSIRTILAAIIIDFLTAHVEPSTDFPSIFLCR</sequence>